<proteinExistence type="predicted"/>
<dbReference type="EMBL" id="ACCL02000007">
    <property type="protein sequence ID" value="EET61259.1"/>
    <property type="molecule type" value="Genomic_DNA"/>
</dbReference>
<evidence type="ECO:0008006" key="4">
    <source>
        <dbReference type="Google" id="ProtNLM"/>
    </source>
</evidence>
<comment type="caution">
    <text evidence="2">The sequence shown here is derived from an EMBL/GenBank/DDBJ whole genome shotgun (WGS) entry which is preliminary data.</text>
</comment>
<name>C6LE55_9FIRM</name>
<feature type="signal peptide" evidence="1">
    <location>
        <begin position="1"/>
        <end position="19"/>
    </location>
</feature>
<evidence type="ECO:0000313" key="2">
    <source>
        <dbReference type="EMBL" id="EET61259.1"/>
    </source>
</evidence>
<gene>
    <name evidence="2" type="ORF">BRYFOR_06904</name>
</gene>
<feature type="chain" id="PRO_5039549900" description="Secreted protein" evidence="1">
    <location>
        <begin position="20"/>
        <end position="99"/>
    </location>
</feature>
<sequence length="99" mass="11008">MLISLFCCAAYLTASFANSPVFHRLRHASETVAMLAKLRKSANYLLMEIDDTCTRAGGNTTRRPYASKSFVTLFVMAKVECESMKLLAEIAPAEFDVLH</sequence>
<evidence type="ECO:0000256" key="1">
    <source>
        <dbReference type="SAM" id="SignalP"/>
    </source>
</evidence>
<accession>C6LE55</accession>
<dbReference type="STRING" id="168384.SAMN05660368_01200"/>
<keyword evidence="1" id="KW-0732">Signal</keyword>
<reference evidence="2" key="1">
    <citation type="submission" date="2009-07" db="EMBL/GenBank/DDBJ databases">
        <authorList>
            <person name="Weinstock G."/>
            <person name="Sodergren E."/>
            <person name="Clifton S."/>
            <person name="Fulton L."/>
            <person name="Fulton B."/>
            <person name="Courtney L."/>
            <person name="Fronick C."/>
            <person name="Harrison M."/>
            <person name="Strong C."/>
            <person name="Farmer C."/>
            <person name="Delahaunty K."/>
            <person name="Markovic C."/>
            <person name="Hall O."/>
            <person name="Minx P."/>
            <person name="Tomlinson C."/>
            <person name="Mitreva M."/>
            <person name="Nelson J."/>
            <person name="Hou S."/>
            <person name="Wollam A."/>
            <person name="Pepin K.H."/>
            <person name="Johnson M."/>
            <person name="Bhonagiri V."/>
            <person name="Nash W.E."/>
            <person name="Warren W."/>
            <person name="Chinwalla A."/>
            <person name="Mardis E.R."/>
            <person name="Wilson R.K."/>
        </authorList>
    </citation>
    <scope>NUCLEOTIDE SEQUENCE [LARGE SCALE GENOMIC DNA]</scope>
    <source>
        <strain evidence="2">DSM 14469</strain>
    </source>
</reference>
<dbReference type="Proteomes" id="UP000005561">
    <property type="component" value="Unassembled WGS sequence"/>
</dbReference>
<organism evidence="2 3">
    <name type="scientific">Marvinbryantia formatexigens DSM 14469</name>
    <dbReference type="NCBI Taxonomy" id="478749"/>
    <lineage>
        <taxon>Bacteria</taxon>
        <taxon>Bacillati</taxon>
        <taxon>Bacillota</taxon>
        <taxon>Clostridia</taxon>
        <taxon>Lachnospirales</taxon>
        <taxon>Lachnospiraceae</taxon>
        <taxon>Marvinbryantia</taxon>
    </lineage>
</organism>
<protein>
    <recommendedName>
        <fullName evidence="4">Secreted protein</fullName>
    </recommendedName>
</protein>
<evidence type="ECO:0000313" key="3">
    <source>
        <dbReference type="Proteomes" id="UP000005561"/>
    </source>
</evidence>
<dbReference type="AlphaFoldDB" id="C6LE55"/>
<keyword evidence="3" id="KW-1185">Reference proteome</keyword>